<dbReference type="Pfam" id="PF02151">
    <property type="entry name" value="UVR"/>
    <property type="match status" value="1"/>
</dbReference>
<dbReference type="Proteomes" id="UP001404104">
    <property type="component" value="Unassembled WGS sequence"/>
</dbReference>
<dbReference type="InterPro" id="IPR036876">
    <property type="entry name" value="UVR_dom_sf"/>
</dbReference>
<evidence type="ECO:0000256" key="4">
    <source>
        <dbReference type="SAM" id="MobiDB-lite"/>
    </source>
</evidence>
<protein>
    <submittedName>
        <fullName evidence="6">UvrB/UvrC motif-containing protein</fullName>
    </submittedName>
</protein>
<keyword evidence="7" id="KW-1185">Reference proteome</keyword>
<reference evidence="6 7" key="1">
    <citation type="submission" date="2024-05" db="EMBL/GenBank/DDBJ databases">
        <authorList>
            <person name="Liu Q."/>
            <person name="Xin Y.-H."/>
        </authorList>
    </citation>
    <scope>NUCLEOTIDE SEQUENCE [LARGE SCALE GENOMIC DNA]</scope>
    <source>
        <strain evidence="6 7">CGMCC 1.15349</strain>
    </source>
</reference>
<evidence type="ECO:0000256" key="2">
    <source>
        <dbReference type="ARBA" id="ARBA00022881"/>
    </source>
</evidence>
<keyword evidence="3" id="KW-0742">SOS response</keyword>
<proteinExistence type="predicted"/>
<keyword evidence="2" id="KW-0267">Excision nuclease</keyword>
<feature type="region of interest" description="Disordered" evidence="4">
    <location>
        <begin position="50"/>
        <end position="93"/>
    </location>
</feature>
<dbReference type="InterPro" id="IPR001943">
    <property type="entry name" value="UVR_dom"/>
</dbReference>
<feature type="compositionally biased region" description="Pro residues" evidence="4">
    <location>
        <begin position="68"/>
        <end position="79"/>
    </location>
</feature>
<keyword evidence="2" id="KW-0234">DNA repair</keyword>
<evidence type="ECO:0000259" key="5">
    <source>
        <dbReference type="PROSITE" id="PS50151"/>
    </source>
</evidence>
<sequence>MTTIDTLRQQMEAAAEAQDFALAATLRDQISILRGQDGAADAAAIDAAGLTRQQPGKMGLGTSQQRYTPPPGWTPPAKPDPMTRGRGRKAKSS</sequence>
<evidence type="ECO:0000256" key="3">
    <source>
        <dbReference type="ARBA" id="ARBA00023236"/>
    </source>
</evidence>
<dbReference type="RefSeq" id="WP_345863454.1">
    <property type="nucleotide sequence ID" value="NZ_JBDIMF010000001.1"/>
</dbReference>
<accession>A0ABU9XQI3</accession>
<keyword evidence="3" id="KW-0227">DNA damage</keyword>
<dbReference type="Gene3D" id="4.10.860.10">
    <property type="entry name" value="UVR domain"/>
    <property type="match status" value="1"/>
</dbReference>
<dbReference type="PROSITE" id="PS50151">
    <property type="entry name" value="UVR"/>
    <property type="match status" value="1"/>
</dbReference>
<evidence type="ECO:0000313" key="7">
    <source>
        <dbReference type="Proteomes" id="UP001404104"/>
    </source>
</evidence>
<dbReference type="EMBL" id="JBDIMF010000001">
    <property type="protein sequence ID" value="MEN2785822.1"/>
    <property type="molecule type" value="Genomic_DNA"/>
</dbReference>
<comment type="caution">
    <text evidence="6">The sequence shown here is derived from an EMBL/GenBank/DDBJ whole genome shotgun (WGS) entry which is preliminary data.</text>
</comment>
<evidence type="ECO:0000256" key="1">
    <source>
        <dbReference type="ARBA" id="ARBA00022769"/>
    </source>
</evidence>
<gene>
    <name evidence="6" type="ORF">ABC969_05235</name>
</gene>
<keyword evidence="1" id="KW-0228">DNA excision</keyword>
<name>A0ABU9XQI3_9SPHN</name>
<evidence type="ECO:0000313" key="6">
    <source>
        <dbReference type="EMBL" id="MEN2785822.1"/>
    </source>
</evidence>
<dbReference type="SUPFAM" id="SSF46600">
    <property type="entry name" value="C-terminal UvrC-binding domain of UvrB"/>
    <property type="match status" value="1"/>
</dbReference>
<organism evidence="6 7">
    <name type="scientific">Sphingomonas qilianensis</name>
    <dbReference type="NCBI Taxonomy" id="1736690"/>
    <lineage>
        <taxon>Bacteria</taxon>
        <taxon>Pseudomonadati</taxon>
        <taxon>Pseudomonadota</taxon>
        <taxon>Alphaproteobacteria</taxon>
        <taxon>Sphingomonadales</taxon>
        <taxon>Sphingomonadaceae</taxon>
        <taxon>Sphingomonas</taxon>
    </lineage>
</organism>
<feature type="domain" description="UVR" evidence="5">
    <location>
        <begin position="1"/>
        <end position="36"/>
    </location>
</feature>